<evidence type="ECO:0000256" key="1">
    <source>
        <dbReference type="ARBA" id="ARBA00004251"/>
    </source>
</evidence>
<dbReference type="InterPro" id="IPR000421">
    <property type="entry name" value="FA58C"/>
</dbReference>
<dbReference type="InterPro" id="IPR008979">
    <property type="entry name" value="Galactose-bd-like_sf"/>
</dbReference>
<dbReference type="GO" id="GO:0005886">
    <property type="term" value="C:plasma membrane"/>
    <property type="evidence" value="ECO:0007669"/>
    <property type="project" value="UniProtKB-SubCell"/>
</dbReference>
<evidence type="ECO:0000256" key="7">
    <source>
        <dbReference type="ARBA" id="ARBA00022989"/>
    </source>
</evidence>
<dbReference type="InterPro" id="IPR048525">
    <property type="entry name" value="DDR1-2_DS-like"/>
</dbReference>
<evidence type="ECO:0000256" key="5">
    <source>
        <dbReference type="ARBA" id="ARBA00022741"/>
    </source>
</evidence>
<dbReference type="AlphaFoldDB" id="A0A3Q0IUC1"/>
<evidence type="ECO:0000256" key="11">
    <source>
        <dbReference type="ARBA" id="ARBA00023180"/>
    </source>
</evidence>
<evidence type="ECO:0000313" key="15">
    <source>
        <dbReference type="Proteomes" id="UP000079169"/>
    </source>
</evidence>
<evidence type="ECO:0000256" key="3">
    <source>
        <dbReference type="ARBA" id="ARBA00022692"/>
    </source>
</evidence>
<evidence type="ECO:0000256" key="12">
    <source>
        <dbReference type="ARBA" id="ARBA00061639"/>
    </source>
</evidence>
<keyword evidence="3" id="KW-0812">Transmembrane</keyword>
<feature type="signal peptide" evidence="13">
    <location>
        <begin position="1"/>
        <end position="22"/>
    </location>
</feature>
<dbReference type="Gene3D" id="2.60.120.260">
    <property type="entry name" value="Galactose-binding domain-like"/>
    <property type="match status" value="1"/>
</dbReference>
<name>A0A3Q0IUC1_DIACI</name>
<dbReference type="GO" id="GO:0005524">
    <property type="term" value="F:ATP binding"/>
    <property type="evidence" value="ECO:0007669"/>
    <property type="project" value="UniProtKB-KW"/>
</dbReference>
<dbReference type="PaxDb" id="121845-A0A3Q0IUC1"/>
<protein>
    <submittedName>
        <fullName evidence="16">Discoidin domain-containing receptor tyrosine kinase B-like</fullName>
    </submittedName>
</protein>
<comment type="subcellular location">
    <subcellularLocation>
        <location evidence="1">Cell membrane</location>
        <topology evidence="1">Single-pass type I membrane protein</topology>
    </subcellularLocation>
</comment>
<keyword evidence="4 13" id="KW-0732">Signal</keyword>
<dbReference type="PANTHER" id="PTHR24543">
    <property type="entry name" value="MULTICOPPER OXIDASE-RELATED"/>
    <property type="match status" value="1"/>
</dbReference>
<evidence type="ECO:0000256" key="8">
    <source>
        <dbReference type="ARBA" id="ARBA00023136"/>
    </source>
</evidence>
<keyword evidence="6" id="KW-0067">ATP-binding</keyword>
<dbReference type="SMART" id="SM00231">
    <property type="entry name" value="FA58C"/>
    <property type="match status" value="1"/>
</dbReference>
<gene>
    <name evidence="16" type="primary">LOC103509786</name>
</gene>
<dbReference type="KEGG" id="dci:103509786"/>
<comment type="similarity">
    <text evidence="12">Belongs to the protein kinase superfamily. Tyr protein kinase family. Insulin receptor subfamily.</text>
</comment>
<dbReference type="Pfam" id="PF00754">
    <property type="entry name" value="F5_F8_type_C"/>
    <property type="match status" value="1"/>
</dbReference>
<sequence length="337" mass="38143">MSDLCSTFIFILFLSSIFSSEGESSRQEKCRSPLGMEEGTIPDHAISASSSYELKSVGPQNARIRNEKNGGAWCPKAQISSEVREYLEINLSRNHLITLTETQGRFGNGQGQEYAEGFLIEYWRDTLNQWVVYNENGTKILSGNINTYLEVRQELVFPFVAQKVRFIPYSVYPRTVCMRVELYGCAWEQNLISYTVAKPDTEFADLSYDGEVSGRLLKKGLGQLADGLYGADDFIVEDHLNSFGTRWVGWPDDSPNGHPLEILFEFDSVQEFSSMSLHTNHLPTRDVQVFSTVKIFFSMDGSSFQSNMSPIKESPNPEFFPKNRTAFGQLRCQIDVS</sequence>
<evidence type="ECO:0000256" key="4">
    <source>
        <dbReference type="ARBA" id="ARBA00022729"/>
    </source>
</evidence>
<dbReference type="Pfam" id="PF21114">
    <property type="entry name" value="DDR1-2_DS-like"/>
    <property type="match status" value="1"/>
</dbReference>
<evidence type="ECO:0000256" key="9">
    <source>
        <dbReference type="ARBA" id="ARBA00023157"/>
    </source>
</evidence>
<organism evidence="15 16">
    <name type="scientific">Diaphorina citri</name>
    <name type="common">Asian citrus psyllid</name>
    <dbReference type="NCBI Taxonomy" id="121845"/>
    <lineage>
        <taxon>Eukaryota</taxon>
        <taxon>Metazoa</taxon>
        <taxon>Ecdysozoa</taxon>
        <taxon>Arthropoda</taxon>
        <taxon>Hexapoda</taxon>
        <taxon>Insecta</taxon>
        <taxon>Pterygota</taxon>
        <taxon>Neoptera</taxon>
        <taxon>Paraneoptera</taxon>
        <taxon>Hemiptera</taxon>
        <taxon>Sternorrhyncha</taxon>
        <taxon>Psylloidea</taxon>
        <taxon>Psyllidae</taxon>
        <taxon>Diaphorininae</taxon>
        <taxon>Diaphorina</taxon>
    </lineage>
</organism>
<dbReference type="PROSITE" id="PS50022">
    <property type="entry name" value="FA58C_3"/>
    <property type="match status" value="1"/>
</dbReference>
<evidence type="ECO:0000259" key="14">
    <source>
        <dbReference type="PROSITE" id="PS50022"/>
    </source>
</evidence>
<dbReference type="SUPFAM" id="SSF49785">
    <property type="entry name" value="Galactose-binding domain-like"/>
    <property type="match status" value="1"/>
</dbReference>
<keyword evidence="8" id="KW-0472">Membrane</keyword>
<keyword evidence="2" id="KW-1003">Cell membrane</keyword>
<evidence type="ECO:0000256" key="2">
    <source>
        <dbReference type="ARBA" id="ARBA00022475"/>
    </source>
</evidence>
<dbReference type="FunFam" id="2.60.120.260:FF:000007">
    <property type="entry name" value="Discoidin domain receptor tyrosine kinase 1"/>
    <property type="match status" value="1"/>
</dbReference>
<dbReference type="STRING" id="121845.A0A3Q0IUC1"/>
<keyword evidence="10" id="KW-0675">Receptor</keyword>
<keyword evidence="15" id="KW-1185">Reference proteome</keyword>
<keyword evidence="5" id="KW-0547">Nucleotide-binding</keyword>
<dbReference type="Gene3D" id="2.60.120.1190">
    <property type="match status" value="1"/>
</dbReference>
<evidence type="ECO:0000256" key="6">
    <source>
        <dbReference type="ARBA" id="ARBA00022840"/>
    </source>
</evidence>
<dbReference type="GeneID" id="103509786"/>
<evidence type="ECO:0000256" key="10">
    <source>
        <dbReference type="ARBA" id="ARBA00023170"/>
    </source>
</evidence>
<keyword evidence="9" id="KW-1015">Disulfide bond</keyword>
<reference evidence="16" key="1">
    <citation type="submission" date="2025-08" db="UniProtKB">
        <authorList>
            <consortium name="RefSeq"/>
        </authorList>
    </citation>
    <scope>IDENTIFICATION</scope>
</reference>
<accession>A0A3Q0IUC1</accession>
<dbReference type="GO" id="GO:0048680">
    <property type="term" value="P:positive regulation of axon regeneration"/>
    <property type="evidence" value="ECO:0007669"/>
    <property type="project" value="UniProtKB-ARBA"/>
</dbReference>
<dbReference type="PANTHER" id="PTHR24543:SF291">
    <property type="entry name" value="SMOKE ALARM, ISOFORM D"/>
    <property type="match status" value="1"/>
</dbReference>
<dbReference type="CDD" id="cd00057">
    <property type="entry name" value="FA58C"/>
    <property type="match status" value="1"/>
</dbReference>
<keyword evidence="7" id="KW-1133">Transmembrane helix</keyword>
<proteinExistence type="inferred from homology"/>
<dbReference type="RefSeq" id="XP_026679844.1">
    <property type="nucleotide sequence ID" value="XM_026824043.1"/>
</dbReference>
<feature type="chain" id="PRO_5018112362" evidence="13">
    <location>
        <begin position="23"/>
        <end position="337"/>
    </location>
</feature>
<dbReference type="Proteomes" id="UP000079169">
    <property type="component" value="Unplaced"/>
</dbReference>
<feature type="domain" description="F5/8 type C" evidence="14">
    <location>
        <begin position="30"/>
        <end position="185"/>
    </location>
</feature>
<dbReference type="PROSITE" id="PS01286">
    <property type="entry name" value="FA58C_2"/>
    <property type="match status" value="1"/>
</dbReference>
<evidence type="ECO:0000313" key="16">
    <source>
        <dbReference type="RefSeq" id="XP_026679844.1"/>
    </source>
</evidence>
<evidence type="ECO:0000256" key="13">
    <source>
        <dbReference type="SAM" id="SignalP"/>
    </source>
</evidence>
<keyword evidence="11" id="KW-0325">Glycoprotein</keyword>